<dbReference type="GO" id="GO:0031966">
    <property type="term" value="C:mitochondrial membrane"/>
    <property type="evidence" value="ECO:0007669"/>
    <property type="project" value="UniProtKB-SubCell"/>
</dbReference>
<dbReference type="InterPro" id="IPR001750">
    <property type="entry name" value="ND/Mrp_TM"/>
</dbReference>
<reference evidence="20" key="2">
    <citation type="journal article" date="2009" name="Mol. Phylogenet. Evol.">
        <title>Phylogenetic approaches for the analysis of mitochondrial genome sequence data in the Hymenoptera--a lineage with both rapidly and slowly evolving mitochondrial genomes.</title>
        <authorList>
            <person name="Dowton M."/>
            <person name="Cameron S.L."/>
            <person name="Austin A.D."/>
            <person name="Whiting M.F."/>
        </authorList>
    </citation>
    <scope>NUCLEOTIDE SEQUENCE</scope>
</reference>
<accession>C4NCG3</accession>
<dbReference type="GO" id="GO:0003954">
    <property type="term" value="F:NADH dehydrogenase activity"/>
    <property type="evidence" value="ECO:0007669"/>
    <property type="project" value="TreeGrafter"/>
</dbReference>
<sequence>MMSLLIMYLYFMIMFMYNNFNMIMYMMFQNIMFFSCIMFMLKISMMKNFFWVKLSLMFGIDKYSFGLIMLSMWIFGLSFLASLKVYKMKVYLKMFLMFIYLNFYSLVLCFCSMNMFMFYFFFEMSLILTMFLLMGWGFQPERIQASMYMLFYTLFGSLPLLFMMLYLYYMKNSMDFFYLINLFNTKNLFLFMFCLISFLIKLPMFMFHLWLPKAHVEAPISGSMILAGIMLKLGGYGIIRFMMMMPKNFYSYSFFIMMISIIGSIYLSLLCLRQIDMKMLVAYSSVVHMGMMLGGLMSMSMFGLIGGFYMMISHGLCSSGMFCLVNFLYERFSSRSILINKGMLNLFPSMTLWWFLICSSNMSFPPSLNLFSEIMLIISMLLWSNSLMILIMLICFFSSLYSLYIYSYTQHGKMNIFNMFSFKMNEVNEFLLIMLHWIPLNLIFLNLFIY</sequence>
<feature type="transmembrane region" description="Helical" evidence="17">
    <location>
        <begin position="223"/>
        <end position="243"/>
    </location>
</feature>
<dbReference type="AlphaFoldDB" id="C4NCG3"/>
<evidence type="ECO:0000256" key="10">
    <source>
        <dbReference type="ARBA" id="ARBA00022982"/>
    </source>
</evidence>
<keyword evidence="8 17" id="KW-0812">Transmembrane</keyword>
<evidence type="ECO:0000256" key="12">
    <source>
        <dbReference type="ARBA" id="ARBA00023027"/>
    </source>
</evidence>
<dbReference type="GO" id="GO:0048039">
    <property type="term" value="F:ubiquinone binding"/>
    <property type="evidence" value="ECO:0007669"/>
    <property type="project" value="TreeGrafter"/>
</dbReference>
<dbReference type="InterPro" id="IPR000260">
    <property type="entry name" value="NADH4_N"/>
</dbReference>
<evidence type="ECO:0000256" key="1">
    <source>
        <dbReference type="ARBA" id="ARBA00003257"/>
    </source>
</evidence>
<comment type="function">
    <text evidence="17">Core subunit of the mitochondrial membrane respiratory chain NADH dehydrogenase (Complex I) which catalyzes electron transfer from NADH through the respiratory chain, using ubiquinone as an electron acceptor. Essential for the catalytic activity and assembly of complex I.</text>
</comment>
<keyword evidence="14 17" id="KW-0496">Mitochondrion</keyword>
<evidence type="ECO:0000256" key="13">
    <source>
        <dbReference type="ARBA" id="ARBA00023075"/>
    </source>
</evidence>
<evidence type="ECO:0000256" key="4">
    <source>
        <dbReference type="ARBA" id="ARBA00012944"/>
    </source>
</evidence>
<feature type="transmembrane region" description="Helical" evidence="17">
    <location>
        <begin position="249"/>
        <end position="269"/>
    </location>
</feature>
<feature type="domain" description="NADH:quinone oxidoreductase/Mrp antiporter transmembrane" evidence="18">
    <location>
        <begin position="112"/>
        <end position="393"/>
    </location>
</feature>
<keyword evidence="10 17" id="KW-0249">Electron transport</keyword>
<evidence type="ECO:0000256" key="2">
    <source>
        <dbReference type="ARBA" id="ARBA00004225"/>
    </source>
</evidence>
<keyword evidence="9" id="KW-1278">Translocase</keyword>
<feature type="transmembrane region" description="Helical" evidence="17">
    <location>
        <begin position="63"/>
        <end position="83"/>
    </location>
</feature>
<evidence type="ECO:0000256" key="3">
    <source>
        <dbReference type="ARBA" id="ARBA00009025"/>
    </source>
</evidence>
<feature type="transmembrane region" description="Helical" evidence="17">
    <location>
        <begin position="90"/>
        <end position="110"/>
    </location>
</feature>
<evidence type="ECO:0000313" key="20">
    <source>
        <dbReference type="EMBL" id="ACJ69607.1"/>
    </source>
</evidence>
<comment type="subcellular location">
    <subcellularLocation>
        <location evidence="2 17">Mitochondrion membrane</location>
        <topology evidence="2 17">Multi-pass membrane protein</topology>
    </subcellularLocation>
</comment>
<name>C4NCG3_9HYME</name>
<feature type="transmembrane region" description="Helical" evidence="17">
    <location>
        <begin position="31"/>
        <end position="51"/>
    </location>
</feature>
<feature type="transmembrane region" description="Helical" evidence="17">
    <location>
        <begin position="308"/>
        <end position="329"/>
    </location>
</feature>
<gene>
    <name evidence="20" type="primary">ND4</name>
</gene>
<reference evidence="20" key="1">
    <citation type="journal article" date="2009" name="Mol. Biol. Evol.">
        <title>Characterization of 67 mitochondrial tRNA gene rearrangements in the Hymenoptera suggests that mitochondrial tRNA gene position is selectively neutral.</title>
        <authorList>
            <person name="Dowton M."/>
            <person name="Cameron S.L."/>
            <person name="Dowavic J.I."/>
            <person name="Austin A.D."/>
            <person name="Whiting M.F."/>
        </authorList>
    </citation>
    <scope>NUCLEOTIDE SEQUENCE</scope>
</reference>
<evidence type="ECO:0000259" key="18">
    <source>
        <dbReference type="Pfam" id="PF00361"/>
    </source>
</evidence>
<dbReference type="GO" id="GO:0015990">
    <property type="term" value="P:electron transport coupled proton transport"/>
    <property type="evidence" value="ECO:0007669"/>
    <property type="project" value="TreeGrafter"/>
</dbReference>
<keyword evidence="13 17" id="KW-0830">Ubiquinone</keyword>
<keyword evidence="12 17" id="KW-0520">NAD</keyword>
<dbReference type="PANTHER" id="PTHR43507:SF20">
    <property type="entry name" value="NADH-UBIQUINONE OXIDOREDUCTASE CHAIN 4"/>
    <property type="match status" value="1"/>
</dbReference>
<evidence type="ECO:0000256" key="16">
    <source>
        <dbReference type="ARBA" id="ARBA00049551"/>
    </source>
</evidence>
<keyword evidence="15 17" id="KW-0472">Membrane</keyword>
<feature type="transmembrane region" description="Helical" evidence="17">
    <location>
        <begin position="189"/>
        <end position="211"/>
    </location>
</feature>
<feature type="transmembrane region" description="Helical" evidence="17">
    <location>
        <begin position="116"/>
        <end position="138"/>
    </location>
</feature>
<dbReference type="EC" id="7.1.1.2" evidence="4 17"/>
<dbReference type="PRINTS" id="PR01437">
    <property type="entry name" value="NUOXDRDTASE4"/>
</dbReference>
<feature type="transmembrane region" description="Helical" evidence="17">
    <location>
        <begin position="350"/>
        <end position="368"/>
    </location>
</feature>
<feature type="transmembrane region" description="Helical" evidence="17">
    <location>
        <begin position="150"/>
        <end position="169"/>
    </location>
</feature>
<keyword evidence="6 17" id="KW-0813">Transport</keyword>
<dbReference type="GO" id="GO:0042773">
    <property type="term" value="P:ATP synthesis coupled electron transport"/>
    <property type="evidence" value="ECO:0007669"/>
    <property type="project" value="InterPro"/>
</dbReference>
<feature type="transmembrane region" description="Helical" evidence="17">
    <location>
        <begin position="427"/>
        <end position="449"/>
    </location>
</feature>
<evidence type="ECO:0000256" key="14">
    <source>
        <dbReference type="ARBA" id="ARBA00023128"/>
    </source>
</evidence>
<keyword evidence="11 17" id="KW-1133">Transmembrane helix</keyword>
<evidence type="ECO:0000259" key="19">
    <source>
        <dbReference type="Pfam" id="PF01059"/>
    </source>
</evidence>
<keyword evidence="7 17" id="KW-0679">Respiratory chain</keyword>
<dbReference type="Pfam" id="PF01059">
    <property type="entry name" value="Oxidored_q5_N"/>
    <property type="match status" value="1"/>
</dbReference>
<evidence type="ECO:0000256" key="8">
    <source>
        <dbReference type="ARBA" id="ARBA00022692"/>
    </source>
</evidence>
<comment type="catalytic activity">
    <reaction evidence="16 17">
        <text>a ubiquinone + NADH + 5 H(+)(in) = a ubiquinol + NAD(+) + 4 H(+)(out)</text>
        <dbReference type="Rhea" id="RHEA:29091"/>
        <dbReference type="Rhea" id="RHEA-COMP:9565"/>
        <dbReference type="Rhea" id="RHEA-COMP:9566"/>
        <dbReference type="ChEBI" id="CHEBI:15378"/>
        <dbReference type="ChEBI" id="CHEBI:16389"/>
        <dbReference type="ChEBI" id="CHEBI:17976"/>
        <dbReference type="ChEBI" id="CHEBI:57540"/>
        <dbReference type="ChEBI" id="CHEBI:57945"/>
        <dbReference type="EC" id="7.1.1.2"/>
    </reaction>
</comment>
<feature type="domain" description="NADH:ubiquinone oxidoreductase chain 4 N-terminal" evidence="19">
    <location>
        <begin position="1"/>
        <end position="108"/>
    </location>
</feature>
<geneLocation type="mitochondrion" evidence="20"/>
<feature type="transmembrane region" description="Helical" evidence="17">
    <location>
        <begin position="374"/>
        <end position="406"/>
    </location>
</feature>
<evidence type="ECO:0000256" key="7">
    <source>
        <dbReference type="ARBA" id="ARBA00022660"/>
    </source>
</evidence>
<comment type="function">
    <text evidence="1">Core subunit of the mitochondrial membrane respiratory chain NADH dehydrogenase (Complex I) that is believed to belong to the minimal assembly required for catalysis. Complex I functions in the transfer of electrons from NADH to the respiratory chain. The immediate electron acceptor for the enzyme is believed to be ubiquinone.</text>
</comment>
<evidence type="ECO:0000256" key="9">
    <source>
        <dbReference type="ARBA" id="ARBA00022967"/>
    </source>
</evidence>
<evidence type="ECO:0000256" key="6">
    <source>
        <dbReference type="ARBA" id="ARBA00022448"/>
    </source>
</evidence>
<dbReference type="Pfam" id="PF00361">
    <property type="entry name" value="Proton_antipo_M"/>
    <property type="match status" value="1"/>
</dbReference>
<feature type="transmembrane region" description="Helical" evidence="17">
    <location>
        <begin position="281"/>
        <end position="302"/>
    </location>
</feature>
<dbReference type="GO" id="GO:0008137">
    <property type="term" value="F:NADH dehydrogenase (ubiquinone) activity"/>
    <property type="evidence" value="ECO:0007669"/>
    <property type="project" value="UniProtKB-UniRule"/>
</dbReference>
<dbReference type="EMBL" id="FJ478175">
    <property type="protein sequence ID" value="ACJ69607.1"/>
    <property type="molecule type" value="Genomic_DNA"/>
</dbReference>
<dbReference type="InterPro" id="IPR003918">
    <property type="entry name" value="NADH_UbQ_OxRdtase"/>
</dbReference>
<dbReference type="PANTHER" id="PTHR43507">
    <property type="entry name" value="NADH-UBIQUINONE OXIDOREDUCTASE CHAIN 4"/>
    <property type="match status" value="1"/>
</dbReference>
<comment type="similarity">
    <text evidence="3 17">Belongs to the complex I subunit 4 family.</text>
</comment>
<organism evidence="20">
    <name type="scientific">Schlettererius cinctipes</name>
    <dbReference type="NCBI Taxonomy" id="32424"/>
    <lineage>
        <taxon>Eukaryota</taxon>
        <taxon>Metazoa</taxon>
        <taxon>Ecdysozoa</taxon>
        <taxon>Arthropoda</taxon>
        <taxon>Hexapoda</taxon>
        <taxon>Insecta</taxon>
        <taxon>Pterygota</taxon>
        <taxon>Neoptera</taxon>
        <taxon>Endopterygota</taxon>
        <taxon>Hymenoptera</taxon>
        <taxon>Apocrita</taxon>
        <taxon>Stephanoidea</taxon>
        <taxon>Stephanidae</taxon>
        <taxon>Schlettererinae</taxon>
        <taxon>Schlettererius</taxon>
    </lineage>
</organism>
<protein>
    <recommendedName>
        <fullName evidence="5 17">NADH-ubiquinone oxidoreductase chain 4</fullName>
        <ecNumber evidence="4 17">7.1.1.2</ecNumber>
    </recommendedName>
</protein>
<evidence type="ECO:0000256" key="5">
    <source>
        <dbReference type="ARBA" id="ARBA00021006"/>
    </source>
</evidence>
<evidence type="ECO:0000256" key="17">
    <source>
        <dbReference type="RuleBase" id="RU003297"/>
    </source>
</evidence>
<proteinExistence type="inferred from homology"/>
<feature type="transmembrane region" description="Helical" evidence="17">
    <location>
        <begin position="6"/>
        <end position="24"/>
    </location>
</feature>
<evidence type="ECO:0000256" key="11">
    <source>
        <dbReference type="ARBA" id="ARBA00022989"/>
    </source>
</evidence>
<evidence type="ECO:0000256" key="15">
    <source>
        <dbReference type="ARBA" id="ARBA00023136"/>
    </source>
</evidence>